<evidence type="ECO:0000313" key="2">
    <source>
        <dbReference type="Proteomes" id="UP000004326"/>
    </source>
</evidence>
<comment type="caution">
    <text evidence="1">The sequence shown here is derived from an EMBL/GenBank/DDBJ whole genome shotgun (WGS) entry which is preliminary data.</text>
</comment>
<dbReference type="PATRIC" id="fig|992073.3.peg.983"/>
<protein>
    <submittedName>
        <fullName evidence="1">Uncharacterized protein</fullName>
    </submittedName>
</protein>
<gene>
    <name evidence="1" type="ORF">HPHPP2_1000</name>
</gene>
<organism evidence="1 2">
    <name type="scientific">Helicobacter pylori Hp P-2</name>
    <dbReference type="NCBI Taxonomy" id="992073"/>
    <lineage>
        <taxon>Bacteria</taxon>
        <taxon>Pseudomonadati</taxon>
        <taxon>Campylobacterota</taxon>
        <taxon>Epsilonproteobacteria</taxon>
        <taxon>Campylobacterales</taxon>
        <taxon>Helicobacteraceae</taxon>
        <taxon>Helicobacter</taxon>
    </lineage>
</organism>
<proteinExistence type="predicted"/>
<sequence length="46" mass="4894">MFKKQKSVSGVLTLNLSLKKGGGSWWAIGLNIISCVSGLKQLVMTA</sequence>
<evidence type="ECO:0000313" key="1">
    <source>
        <dbReference type="EMBL" id="EJC00286.1"/>
    </source>
</evidence>
<accession>J0PNX5</accession>
<reference evidence="1 2" key="1">
    <citation type="journal article" date="2013" name="Pathog. Dis.">
        <title>Genome sequences of 65 Helicobacter pylori strains isolated from asymptomatic individuals and patients with gastric cancer, peptic ulcer disease, or gastritis.</title>
        <authorList>
            <person name="Blanchard T.G."/>
            <person name="Czinn S.J."/>
            <person name="Correa P."/>
            <person name="Nakazawa T."/>
            <person name="Keelan M."/>
            <person name="Morningstar L."/>
            <person name="Santana-Cruz I."/>
            <person name="Maroo A."/>
            <person name="McCracken C."/>
            <person name="Shefchek K."/>
            <person name="Daugherty S."/>
            <person name="Song Y."/>
            <person name="Fraser C.M."/>
            <person name="Fricke W.F."/>
        </authorList>
    </citation>
    <scope>NUCLEOTIDE SEQUENCE [LARGE SCALE GENOMIC DNA]</scope>
    <source>
        <strain evidence="1 2">Hp P-2</strain>
    </source>
</reference>
<dbReference type="Proteomes" id="UP000004326">
    <property type="component" value="Unassembled WGS sequence"/>
</dbReference>
<dbReference type="AlphaFoldDB" id="J0PNX5"/>
<dbReference type="EMBL" id="AKPJ01000001">
    <property type="protein sequence ID" value="EJC00286.1"/>
    <property type="molecule type" value="Genomic_DNA"/>
</dbReference>
<name>J0PNX5_HELPX</name>